<dbReference type="AlphaFoldDB" id="A0A937KDV4"/>
<dbReference type="Proteomes" id="UP000614216">
    <property type="component" value="Unassembled WGS sequence"/>
</dbReference>
<evidence type="ECO:0000313" key="2">
    <source>
        <dbReference type="Proteomes" id="UP000614216"/>
    </source>
</evidence>
<sequence length="82" mass="9429">MGLLQQFENTSYDTTKVRVLSGLSWCPIIPRDRAKIYAHDALSIAENNGYQFGIDNLFTKPSEVEHHTLKATEIYRKRNNDS</sequence>
<organism evidence="1 2">
    <name type="scientific">Fulvivirga marina</name>
    <dbReference type="NCBI Taxonomy" id="2494733"/>
    <lineage>
        <taxon>Bacteria</taxon>
        <taxon>Pseudomonadati</taxon>
        <taxon>Bacteroidota</taxon>
        <taxon>Cytophagia</taxon>
        <taxon>Cytophagales</taxon>
        <taxon>Fulvivirgaceae</taxon>
        <taxon>Fulvivirga</taxon>
    </lineage>
</organism>
<comment type="caution">
    <text evidence="1">The sequence shown here is derived from an EMBL/GenBank/DDBJ whole genome shotgun (WGS) entry which is preliminary data.</text>
</comment>
<proteinExistence type="predicted"/>
<evidence type="ECO:0000313" key="1">
    <source>
        <dbReference type="EMBL" id="MBL6449042.1"/>
    </source>
</evidence>
<dbReference type="RefSeq" id="WP_202858575.1">
    <property type="nucleotide sequence ID" value="NZ_JAEUGD010000066.1"/>
</dbReference>
<name>A0A937KDV4_9BACT</name>
<protein>
    <submittedName>
        <fullName evidence="1">Uncharacterized protein</fullName>
    </submittedName>
</protein>
<gene>
    <name evidence="1" type="ORF">JMN32_22210</name>
</gene>
<dbReference type="EMBL" id="JAEUGD010000066">
    <property type="protein sequence ID" value="MBL6449042.1"/>
    <property type="molecule type" value="Genomic_DNA"/>
</dbReference>
<keyword evidence="2" id="KW-1185">Reference proteome</keyword>
<reference evidence="1" key="1">
    <citation type="submission" date="2021-01" db="EMBL/GenBank/DDBJ databases">
        <title>Fulvivirga kasyanovii gen. nov., sp nov., a novel member of the phylum Bacteroidetes isolated from seawater in a mussel farm.</title>
        <authorList>
            <person name="Zhao L.-H."/>
            <person name="Wang Z.-J."/>
        </authorList>
    </citation>
    <scope>NUCLEOTIDE SEQUENCE</scope>
    <source>
        <strain evidence="1">29W222</strain>
    </source>
</reference>
<accession>A0A937KDV4</accession>